<evidence type="ECO:0008006" key="3">
    <source>
        <dbReference type="Google" id="ProtNLM"/>
    </source>
</evidence>
<organism evidence="1 2">
    <name type="scientific">Marinimicrobium koreense</name>
    <dbReference type="NCBI Taxonomy" id="306545"/>
    <lineage>
        <taxon>Bacteria</taxon>
        <taxon>Pseudomonadati</taxon>
        <taxon>Pseudomonadota</taxon>
        <taxon>Gammaproteobacteria</taxon>
        <taxon>Cellvibrionales</taxon>
        <taxon>Cellvibrionaceae</taxon>
        <taxon>Marinimicrobium</taxon>
    </lineage>
</organism>
<protein>
    <recommendedName>
        <fullName evidence="3">Type 1 pili tip component</fullName>
    </recommendedName>
</protein>
<comment type="caution">
    <text evidence="1">The sequence shown here is derived from an EMBL/GenBank/DDBJ whole genome shotgun (WGS) entry which is preliminary data.</text>
</comment>
<dbReference type="Proteomes" id="UP000273643">
    <property type="component" value="Unassembled WGS sequence"/>
</dbReference>
<gene>
    <name evidence="1" type="ORF">EDC38_0307</name>
</gene>
<dbReference type="AlphaFoldDB" id="A0A3N1NW76"/>
<proteinExistence type="predicted"/>
<name>A0A3N1NW76_9GAMM</name>
<dbReference type="OrthoDB" id="6386565at2"/>
<reference evidence="1 2" key="1">
    <citation type="submission" date="2018-11" db="EMBL/GenBank/DDBJ databases">
        <title>Genomic Encyclopedia of Type Strains, Phase IV (KMG-IV): sequencing the most valuable type-strain genomes for metagenomic binning, comparative biology and taxonomic classification.</title>
        <authorList>
            <person name="Goeker M."/>
        </authorList>
    </citation>
    <scope>NUCLEOTIDE SEQUENCE [LARGE SCALE GENOMIC DNA]</scope>
    <source>
        <strain evidence="1 2">DSM 16974</strain>
    </source>
</reference>
<accession>A0A3N1NW76</accession>
<keyword evidence="2" id="KW-1185">Reference proteome</keyword>
<evidence type="ECO:0000313" key="1">
    <source>
        <dbReference type="EMBL" id="ROQ19721.1"/>
    </source>
</evidence>
<dbReference type="EMBL" id="RJUK01000001">
    <property type="protein sequence ID" value="ROQ19721.1"/>
    <property type="molecule type" value="Genomic_DNA"/>
</dbReference>
<sequence length="110" mass="12111">MKVSELMSHWEKNARGELTKQAYAVHLPVEDAARIQALCEMYPKKTPESLITDLLSAALSELESGMPYIKGGTVVAEDELGDPIYNDSGPTPRFLSLSQKHLQKLKGEPA</sequence>
<evidence type="ECO:0000313" key="2">
    <source>
        <dbReference type="Proteomes" id="UP000273643"/>
    </source>
</evidence>
<dbReference type="RefSeq" id="WP_123637030.1">
    <property type="nucleotide sequence ID" value="NZ_RJUK01000001.1"/>
</dbReference>